<dbReference type="EMBL" id="SWFS01000222">
    <property type="protein sequence ID" value="KAA8913686.1"/>
    <property type="molecule type" value="Genomic_DNA"/>
</dbReference>
<comment type="caution">
    <text evidence="1">The sequence shown here is derived from an EMBL/GenBank/DDBJ whole genome shotgun (WGS) entry which is preliminary data.</text>
</comment>
<gene>
    <name evidence="1" type="ORF">TRICI_003144</name>
</gene>
<reference evidence="1" key="1">
    <citation type="journal article" date="2019" name="G3 (Bethesda)">
        <title>Genome Assemblies of Two Rare Opportunistic Yeast Pathogens: Diutina rugosa (syn. Candida rugosa) and Trichomonascus ciferrii (syn. Candida ciferrii).</title>
        <authorList>
            <person name="Mixao V."/>
            <person name="Saus E."/>
            <person name="Hansen A.P."/>
            <person name="Lass-Florl C."/>
            <person name="Gabaldon T."/>
        </authorList>
    </citation>
    <scope>NUCLEOTIDE SEQUENCE</scope>
    <source>
        <strain evidence="1">CBS 4856</strain>
    </source>
</reference>
<dbReference type="VEuPathDB" id="FungiDB:TRICI_003144"/>
<evidence type="ECO:0000313" key="2">
    <source>
        <dbReference type="Proteomes" id="UP000761534"/>
    </source>
</evidence>
<protein>
    <submittedName>
        <fullName evidence="1">Uncharacterized protein</fullName>
    </submittedName>
</protein>
<accession>A0A642V4T9</accession>
<keyword evidence="2" id="KW-1185">Reference proteome</keyword>
<dbReference type="Proteomes" id="UP000761534">
    <property type="component" value="Unassembled WGS sequence"/>
</dbReference>
<evidence type="ECO:0000313" key="1">
    <source>
        <dbReference type="EMBL" id="KAA8913686.1"/>
    </source>
</evidence>
<proteinExistence type="predicted"/>
<dbReference type="AlphaFoldDB" id="A0A642V4T9"/>
<sequence>MDRLESCIQTYTLTADEYRECFPNEDEVSSWPVQCRVFEPDPRQNPGMGARPILIRECFDQLECLIQSCHRNVLVVAGNKGVGKRTFLDYVFMKGMIMGDTYIVRHSQEKNGRPLTYLYYPGGVIMVSEDSMPTITRILNNRGRSLEDIVVLCDTLPPNSLLQRFDGALVIATSSDPREVRKFQSTHKCTVAFTDIWDRWEVVQGVRAVLKIQTLSPRVGMVYKYWPFMHYYAHNTDMLTCSDSQFSHFVGKLETKLEKSFQTDHGMIMRASKRLTDANCLGTDFVYEYASPHVFNLMNTTIQTQGTQQLKVLLNFLLSMSRLSKPTRTMVHQKLSQLA</sequence>
<organism evidence="1 2">
    <name type="scientific">Trichomonascus ciferrii</name>
    <dbReference type="NCBI Taxonomy" id="44093"/>
    <lineage>
        <taxon>Eukaryota</taxon>
        <taxon>Fungi</taxon>
        <taxon>Dikarya</taxon>
        <taxon>Ascomycota</taxon>
        <taxon>Saccharomycotina</taxon>
        <taxon>Dipodascomycetes</taxon>
        <taxon>Dipodascales</taxon>
        <taxon>Trichomonascaceae</taxon>
        <taxon>Trichomonascus</taxon>
        <taxon>Trichomonascus ciferrii complex</taxon>
    </lineage>
</organism>
<name>A0A642V4T9_9ASCO</name>